<name>A0A165MRK4_EXIGL</name>
<organism evidence="2 3">
    <name type="scientific">Exidia glandulosa HHB12029</name>
    <dbReference type="NCBI Taxonomy" id="1314781"/>
    <lineage>
        <taxon>Eukaryota</taxon>
        <taxon>Fungi</taxon>
        <taxon>Dikarya</taxon>
        <taxon>Basidiomycota</taxon>
        <taxon>Agaricomycotina</taxon>
        <taxon>Agaricomycetes</taxon>
        <taxon>Auriculariales</taxon>
        <taxon>Exidiaceae</taxon>
        <taxon>Exidia</taxon>
    </lineage>
</organism>
<evidence type="ECO:0000256" key="1">
    <source>
        <dbReference type="SAM" id="Phobius"/>
    </source>
</evidence>
<dbReference type="AlphaFoldDB" id="A0A165MRK4"/>
<proteinExistence type="predicted"/>
<evidence type="ECO:0000313" key="3">
    <source>
        <dbReference type="Proteomes" id="UP000077266"/>
    </source>
</evidence>
<dbReference type="EMBL" id="KV425908">
    <property type="protein sequence ID" value="KZV99654.1"/>
    <property type="molecule type" value="Genomic_DNA"/>
</dbReference>
<dbReference type="Proteomes" id="UP000077266">
    <property type="component" value="Unassembled WGS sequence"/>
</dbReference>
<protein>
    <submittedName>
        <fullName evidence="2">Uncharacterized protein</fullName>
    </submittedName>
</protein>
<evidence type="ECO:0000313" key="2">
    <source>
        <dbReference type="EMBL" id="KZV99654.1"/>
    </source>
</evidence>
<keyword evidence="1" id="KW-1133">Transmembrane helix</keyword>
<accession>A0A165MRK4</accession>
<feature type="transmembrane region" description="Helical" evidence="1">
    <location>
        <begin position="64"/>
        <end position="81"/>
    </location>
</feature>
<keyword evidence="3" id="KW-1185">Reference proteome</keyword>
<keyword evidence="1" id="KW-0472">Membrane</keyword>
<gene>
    <name evidence="2" type="ORF">EXIGLDRAFT_762522</name>
</gene>
<keyword evidence="1" id="KW-0812">Transmembrane</keyword>
<reference evidence="2 3" key="1">
    <citation type="journal article" date="2016" name="Mol. Biol. Evol.">
        <title>Comparative Genomics of Early-Diverging Mushroom-Forming Fungi Provides Insights into the Origins of Lignocellulose Decay Capabilities.</title>
        <authorList>
            <person name="Nagy L.G."/>
            <person name="Riley R."/>
            <person name="Tritt A."/>
            <person name="Adam C."/>
            <person name="Daum C."/>
            <person name="Floudas D."/>
            <person name="Sun H."/>
            <person name="Yadav J.S."/>
            <person name="Pangilinan J."/>
            <person name="Larsson K.H."/>
            <person name="Matsuura K."/>
            <person name="Barry K."/>
            <person name="Labutti K."/>
            <person name="Kuo R."/>
            <person name="Ohm R.A."/>
            <person name="Bhattacharya S.S."/>
            <person name="Shirouzu T."/>
            <person name="Yoshinaga Y."/>
            <person name="Martin F.M."/>
            <person name="Grigoriev I.V."/>
            <person name="Hibbett D.S."/>
        </authorList>
    </citation>
    <scope>NUCLEOTIDE SEQUENCE [LARGE SCALE GENOMIC DNA]</scope>
    <source>
        <strain evidence="2 3">HHB12029</strain>
    </source>
</reference>
<sequence length="180" mass="20075">MSVTASPQSAALLVREANRLDQAQDVFRDLADLLGIASAFLILHSRRAVRRLPVTKVGWLKPTLDIFLAASFLVTSILAHFTTDVRFWLVVYFYVLVYCIVILDLAVTAFRLRAQVAHDQATDSVACLLVPLWTVDIIFRCLGDRGSWVETLGEKCMVPALTFTIFLSLGNSRSVWKSGE</sequence>
<feature type="transmembrane region" description="Helical" evidence="1">
    <location>
        <begin position="87"/>
        <end position="110"/>
    </location>
</feature>
<dbReference type="InParanoid" id="A0A165MRK4"/>